<dbReference type="PANTHER" id="PTHR47507:SF6">
    <property type="entry name" value="BARRIER-TO-AUTOINTEGRATION FACTOR"/>
    <property type="match status" value="1"/>
</dbReference>
<accession>A0A1B0G0J2</accession>
<dbReference type="SUPFAM" id="SSF47798">
    <property type="entry name" value="Barrier-to-autointegration factor, BAF"/>
    <property type="match status" value="1"/>
</dbReference>
<dbReference type="GO" id="GO:0000793">
    <property type="term" value="C:condensed chromosome"/>
    <property type="evidence" value="ECO:0007669"/>
    <property type="project" value="TreeGrafter"/>
</dbReference>
<evidence type="ECO:0000313" key="4">
    <source>
        <dbReference type="Proteomes" id="UP000092444"/>
    </source>
</evidence>
<dbReference type="GO" id="GO:0005634">
    <property type="term" value="C:nucleus"/>
    <property type="evidence" value="ECO:0007669"/>
    <property type="project" value="UniProtKB-SubCell"/>
</dbReference>
<dbReference type="InterPro" id="IPR004122">
    <property type="entry name" value="BAF_prot"/>
</dbReference>
<dbReference type="InterPro" id="IPR051387">
    <property type="entry name" value="BAF"/>
</dbReference>
<evidence type="ECO:0000256" key="1">
    <source>
        <dbReference type="ARBA" id="ARBA00004123"/>
    </source>
</evidence>
<evidence type="ECO:0000313" key="3">
    <source>
        <dbReference type="EnsemblMetazoa" id="GMOY006762-PA"/>
    </source>
</evidence>
<dbReference type="PANTHER" id="PTHR47507">
    <property type="entry name" value="BARRIER TO AUTOINTEGRATION FACTOR 2"/>
    <property type="match status" value="1"/>
</dbReference>
<organism evidence="3 4">
    <name type="scientific">Glossina morsitans morsitans</name>
    <name type="common">Savannah tsetse fly</name>
    <dbReference type="NCBI Taxonomy" id="37546"/>
    <lineage>
        <taxon>Eukaryota</taxon>
        <taxon>Metazoa</taxon>
        <taxon>Ecdysozoa</taxon>
        <taxon>Arthropoda</taxon>
        <taxon>Hexapoda</taxon>
        <taxon>Insecta</taxon>
        <taxon>Pterygota</taxon>
        <taxon>Neoptera</taxon>
        <taxon>Endopterygota</taxon>
        <taxon>Diptera</taxon>
        <taxon>Brachycera</taxon>
        <taxon>Muscomorpha</taxon>
        <taxon>Hippoboscoidea</taxon>
        <taxon>Glossinidae</taxon>
        <taxon>Glossina</taxon>
    </lineage>
</organism>
<dbReference type="PhylomeDB" id="A0A1B0G0J2"/>
<dbReference type="Pfam" id="PF02961">
    <property type="entry name" value="SAM_BAF"/>
    <property type="match status" value="1"/>
</dbReference>
<dbReference type="EMBL" id="CCAG010007994">
    <property type="status" value="NOT_ANNOTATED_CDS"/>
    <property type="molecule type" value="Genomic_DNA"/>
</dbReference>
<sequence length="73" mass="8439">MTRRYRKFVAEPMGNKPVIALAGIGPVLAKRLKKRRFGEVLIRNNITAYTVFGQYLVLKKNEDMNVLCEHETM</sequence>
<dbReference type="Proteomes" id="UP000092444">
    <property type="component" value="Unassembled WGS sequence"/>
</dbReference>
<dbReference type="VEuPathDB" id="VectorBase:GMOY006762"/>
<dbReference type="SMART" id="SM01023">
    <property type="entry name" value="BAF"/>
    <property type="match status" value="1"/>
</dbReference>
<dbReference type="GO" id="GO:0051276">
    <property type="term" value="P:chromosome organization"/>
    <property type="evidence" value="ECO:0007669"/>
    <property type="project" value="TreeGrafter"/>
</dbReference>
<dbReference type="STRING" id="37546.A0A1B0G0J2"/>
<dbReference type="AlphaFoldDB" id="A0A1B0G0J2"/>
<keyword evidence="4" id="KW-1185">Reference proteome</keyword>
<dbReference type="GO" id="GO:0003677">
    <property type="term" value="F:DNA binding"/>
    <property type="evidence" value="ECO:0007669"/>
    <property type="project" value="InterPro"/>
</dbReference>
<dbReference type="InterPro" id="IPR036617">
    <property type="entry name" value="BAF_sf"/>
</dbReference>
<dbReference type="Gene3D" id="1.10.150.40">
    <property type="entry name" value="Barrier-to-autointegration factor, BAF"/>
    <property type="match status" value="1"/>
</dbReference>
<dbReference type="EnsemblMetazoa" id="GMOY006762-RA">
    <property type="protein sequence ID" value="GMOY006762-PA"/>
    <property type="gene ID" value="GMOY006762"/>
</dbReference>
<name>A0A1B0G0J2_GLOMM</name>
<reference evidence="3" key="1">
    <citation type="submission" date="2020-05" db="UniProtKB">
        <authorList>
            <consortium name="EnsemblMetazoa"/>
        </authorList>
    </citation>
    <scope>IDENTIFICATION</scope>
    <source>
        <strain evidence="3">Yale</strain>
    </source>
</reference>
<comment type="subcellular location">
    <subcellularLocation>
        <location evidence="1">Nucleus</location>
    </subcellularLocation>
</comment>
<keyword evidence="2" id="KW-0539">Nucleus</keyword>
<proteinExistence type="predicted"/>
<evidence type="ECO:0000256" key="2">
    <source>
        <dbReference type="ARBA" id="ARBA00023242"/>
    </source>
</evidence>
<protein>
    <submittedName>
        <fullName evidence="3">Uncharacterized protein</fullName>
    </submittedName>
</protein>